<reference evidence="2 3" key="1">
    <citation type="submission" date="2013-02" db="EMBL/GenBank/DDBJ databases">
        <authorList>
            <person name="Harkins D.M."/>
            <person name="Durkin A.S."/>
            <person name="Brinkac L.M."/>
            <person name="Haft D.H."/>
            <person name="Selengut J.D."/>
            <person name="Sanka R."/>
            <person name="DePew J."/>
            <person name="Purushe J."/>
            <person name="Whelen A.C."/>
            <person name="Vinetz J.M."/>
            <person name="Sutton G.G."/>
            <person name="Nierman W.C."/>
            <person name="Fouts D.E."/>
        </authorList>
    </citation>
    <scope>NUCLEOTIDE SEQUENCE [LARGE SCALE GENOMIC DNA]</scope>
    <source>
        <strain evidence="2 3">2002000626</strain>
    </source>
</reference>
<evidence type="ECO:0000313" key="2">
    <source>
        <dbReference type="EMBL" id="EMY06545.1"/>
    </source>
</evidence>
<dbReference type="EMBL" id="AFJL02000030">
    <property type="protein sequence ID" value="EMY06545.1"/>
    <property type="molecule type" value="Genomic_DNA"/>
</dbReference>
<dbReference type="Proteomes" id="UP000012329">
    <property type="component" value="Unassembled WGS sequence"/>
</dbReference>
<organism evidence="2 3">
    <name type="scientific">Leptospira interrogans str. 2002000626</name>
    <dbReference type="NCBI Taxonomy" id="996803"/>
    <lineage>
        <taxon>Bacteria</taxon>
        <taxon>Pseudomonadati</taxon>
        <taxon>Spirochaetota</taxon>
        <taxon>Spirochaetia</taxon>
        <taxon>Leptospirales</taxon>
        <taxon>Leptospiraceae</taxon>
        <taxon>Leptospira</taxon>
    </lineage>
</organism>
<gene>
    <name evidence="2" type="ORF">LEP1GSC029_2437</name>
</gene>
<dbReference type="AlphaFoldDB" id="A0A829DBY3"/>
<evidence type="ECO:0000256" key="1">
    <source>
        <dbReference type="SAM" id="SignalP"/>
    </source>
</evidence>
<feature type="signal peptide" evidence="1">
    <location>
        <begin position="1"/>
        <end position="28"/>
    </location>
</feature>
<name>A0A829DBY3_LEPIR</name>
<evidence type="ECO:0000313" key="3">
    <source>
        <dbReference type="Proteomes" id="UP000012329"/>
    </source>
</evidence>
<proteinExistence type="predicted"/>
<keyword evidence="1" id="KW-0732">Signal</keyword>
<comment type="caution">
    <text evidence="2">The sequence shown here is derived from an EMBL/GenBank/DDBJ whole genome shotgun (WGS) entry which is preliminary data.</text>
</comment>
<feature type="chain" id="PRO_5032439265" evidence="1">
    <location>
        <begin position="29"/>
        <end position="61"/>
    </location>
</feature>
<sequence length="61" mass="6803">MFRKIKWFMIFLLSFVFEVANLAAQSQAELFAKPGVIGDSLSQGFFGATVEKKLNAGLILY</sequence>
<protein>
    <submittedName>
        <fullName evidence="2">Uncharacterized protein</fullName>
    </submittedName>
</protein>
<accession>A0A829DBY3</accession>